<evidence type="ECO:0000313" key="4">
    <source>
        <dbReference type="EMBL" id="KGR87975.1"/>
    </source>
</evidence>
<feature type="chain" id="PRO_5038791568" description="DUF1541 domain-containing protein" evidence="2">
    <location>
        <begin position="21"/>
        <end position="193"/>
    </location>
</feature>
<keyword evidence="2" id="KW-0732">Signal</keyword>
<evidence type="ECO:0000313" key="5">
    <source>
        <dbReference type="Proteomes" id="UP000030595"/>
    </source>
</evidence>
<feature type="region of interest" description="Disordered" evidence="1">
    <location>
        <begin position="26"/>
        <end position="63"/>
    </location>
</feature>
<dbReference type="InterPro" id="IPR011438">
    <property type="entry name" value="DUF1541"/>
</dbReference>
<feature type="domain" description="DUF1541" evidence="3">
    <location>
        <begin position="137"/>
        <end position="187"/>
    </location>
</feature>
<accession>A0A0A3IWY8</accession>
<dbReference type="AlphaFoldDB" id="A0A0A3IWY8"/>
<dbReference type="Proteomes" id="UP000030595">
    <property type="component" value="Unassembled WGS sequence"/>
</dbReference>
<dbReference type="PROSITE" id="PS51257">
    <property type="entry name" value="PROKAR_LIPOPROTEIN"/>
    <property type="match status" value="1"/>
</dbReference>
<gene>
    <name evidence="4" type="ORF">CD30_18575</name>
</gene>
<reference evidence="4 5" key="1">
    <citation type="submission" date="2014-02" db="EMBL/GenBank/DDBJ databases">
        <title>Draft genome sequence of Lysinibacillus massiliensis CCUG 49529.</title>
        <authorList>
            <person name="Zhang F."/>
            <person name="Wang G."/>
            <person name="Zhang L."/>
        </authorList>
    </citation>
    <scope>NUCLEOTIDE SEQUENCE [LARGE SCALE GENOMIC DNA]</scope>
    <source>
        <strain evidence="4 5">CCUG 49529</strain>
    </source>
</reference>
<dbReference type="eggNOG" id="COG1388">
    <property type="taxonomic scope" value="Bacteria"/>
</dbReference>
<protein>
    <recommendedName>
        <fullName evidence="3">DUF1541 domain-containing protein</fullName>
    </recommendedName>
</protein>
<feature type="signal peptide" evidence="2">
    <location>
        <begin position="1"/>
        <end position="20"/>
    </location>
</feature>
<dbReference type="RefSeq" id="WP_036180090.1">
    <property type="nucleotide sequence ID" value="NZ_AVCZ01000066.1"/>
</dbReference>
<dbReference type="OrthoDB" id="1701949at2"/>
<proteinExistence type="predicted"/>
<dbReference type="Gene3D" id="2.30.30.1210">
    <property type="entry name" value="Domain of unknown function DUF1541"/>
    <property type="match status" value="1"/>
</dbReference>
<name>A0A0A3IWY8_9BACL</name>
<organism evidence="4 5">
    <name type="scientific">Ureibacillus massiliensis 4400831 = CIP 108448 = CCUG 49529</name>
    <dbReference type="NCBI Taxonomy" id="1211035"/>
    <lineage>
        <taxon>Bacteria</taxon>
        <taxon>Bacillati</taxon>
        <taxon>Bacillota</taxon>
        <taxon>Bacilli</taxon>
        <taxon>Bacillales</taxon>
        <taxon>Caryophanaceae</taxon>
        <taxon>Ureibacillus</taxon>
    </lineage>
</organism>
<comment type="caution">
    <text evidence="4">The sequence shown here is derived from an EMBL/GenBank/DDBJ whole genome shotgun (WGS) entry which is preliminary data.</text>
</comment>
<feature type="compositionally biased region" description="Polar residues" evidence="1">
    <location>
        <begin position="26"/>
        <end position="55"/>
    </location>
</feature>
<dbReference type="EMBL" id="JPVQ01000066">
    <property type="protein sequence ID" value="KGR87975.1"/>
    <property type="molecule type" value="Genomic_DNA"/>
</dbReference>
<evidence type="ECO:0000256" key="1">
    <source>
        <dbReference type="SAM" id="MobiDB-lite"/>
    </source>
</evidence>
<evidence type="ECO:0000256" key="2">
    <source>
        <dbReference type="SAM" id="SignalP"/>
    </source>
</evidence>
<feature type="domain" description="DUF1541" evidence="3">
    <location>
        <begin position="74"/>
        <end position="124"/>
    </location>
</feature>
<sequence>MVNKITVGVISLTAILTLSACSGNVESPQNDVLETSQGTNESKQGMDHSNMNHSGSGEVPEGLKVAENPTFPIGSKAIIRADHMQGMEGAEATIVGAYNTTVYTVSYTPTDGGDPVTNHKWVVHEELEGVGDEPVQPGTELKINADHMTGMEGAIAIIDSAEETTVYMVDYTSTTGETVTNHKWVTESELSFE</sequence>
<dbReference type="Pfam" id="PF07563">
    <property type="entry name" value="DUF1541"/>
    <property type="match status" value="2"/>
</dbReference>
<keyword evidence="5" id="KW-1185">Reference proteome</keyword>
<evidence type="ECO:0000259" key="3">
    <source>
        <dbReference type="Pfam" id="PF07563"/>
    </source>
</evidence>